<dbReference type="InterPro" id="IPR029058">
    <property type="entry name" value="AB_hydrolase_fold"/>
</dbReference>
<dbReference type="GO" id="GO:0072330">
    <property type="term" value="P:monocarboxylic acid biosynthetic process"/>
    <property type="evidence" value="ECO:0007669"/>
    <property type="project" value="UniProtKB-ARBA"/>
</dbReference>
<dbReference type="InterPro" id="IPR013094">
    <property type="entry name" value="AB_hydrolase_3"/>
</dbReference>
<dbReference type="STRING" id="1835702.A0A1F5LBK0"/>
<dbReference type="SUPFAM" id="SSF53474">
    <property type="entry name" value="alpha/beta-Hydrolases"/>
    <property type="match status" value="1"/>
</dbReference>
<dbReference type="Gene3D" id="3.40.50.1820">
    <property type="entry name" value="alpha/beta hydrolase"/>
    <property type="match status" value="1"/>
</dbReference>
<sequence length="114" mass="12356">MISPNKVSPSVLAAREELNRALEAKHIDARQMTPSNHVLFADGFSTSSARLNDVDYRKAPENPFPAPLDDALDAALFALSPDGEQLRGRLIIFGGESAGAYLSVWTTLELATEE</sequence>
<comment type="caution">
    <text evidence="2">The sequence shown here is derived from an EMBL/GenBank/DDBJ whole genome shotgun (WGS) entry which is preliminary data.</text>
</comment>
<dbReference type="EMBL" id="LXJU01000017">
    <property type="protein sequence ID" value="OGE50467.1"/>
    <property type="molecule type" value="Genomic_DNA"/>
</dbReference>
<evidence type="ECO:0000313" key="3">
    <source>
        <dbReference type="Proteomes" id="UP000177622"/>
    </source>
</evidence>
<organism evidence="2 3">
    <name type="scientific">Penicillium arizonense</name>
    <dbReference type="NCBI Taxonomy" id="1835702"/>
    <lineage>
        <taxon>Eukaryota</taxon>
        <taxon>Fungi</taxon>
        <taxon>Dikarya</taxon>
        <taxon>Ascomycota</taxon>
        <taxon>Pezizomycotina</taxon>
        <taxon>Eurotiomycetes</taxon>
        <taxon>Eurotiomycetidae</taxon>
        <taxon>Eurotiales</taxon>
        <taxon>Aspergillaceae</taxon>
        <taxon>Penicillium</taxon>
    </lineage>
</organism>
<dbReference type="Proteomes" id="UP000177622">
    <property type="component" value="Unassembled WGS sequence"/>
</dbReference>
<proteinExistence type="predicted"/>
<feature type="domain" description="Alpha/beta hydrolase fold-3" evidence="1">
    <location>
        <begin position="45"/>
        <end position="112"/>
    </location>
</feature>
<evidence type="ECO:0000313" key="2">
    <source>
        <dbReference type="EMBL" id="OGE50467.1"/>
    </source>
</evidence>
<dbReference type="GeneID" id="34579158"/>
<protein>
    <recommendedName>
        <fullName evidence="1">Alpha/beta hydrolase fold-3 domain-containing protein</fullName>
    </recommendedName>
</protein>
<dbReference type="GO" id="GO:0017000">
    <property type="term" value="P:antibiotic biosynthetic process"/>
    <property type="evidence" value="ECO:0007669"/>
    <property type="project" value="UniProtKB-ARBA"/>
</dbReference>
<reference evidence="2 3" key="1">
    <citation type="journal article" date="2016" name="Sci. Rep.">
        <title>Penicillium arizonense, a new, genome sequenced fungal species, reveals a high chemical diversity in secreted metabolites.</title>
        <authorList>
            <person name="Grijseels S."/>
            <person name="Nielsen J.C."/>
            <person name="Randelovic M."/>
            <person name="Nielsen J."/>
            <person name="Nielsen K.F."/>
            <person name="Workman M."/>
            <person name="Frisvad J.C."/>
        </authorList>
    </citation>
    <scope>NUCLEOTIDE SEQUENCE [LARGE SCALE GENOMIC DNA]</scope>
    <source>
        <strain evidence="2 3">CBS 141311</strain>
    </source>
</reference>
<keyword evidence="3" id="KW-1185">Reference proteome</keyword>
<dbReference type="AlphaFoldDB" id="A0A1F5LBK0"/>
<evidence type="ECO:0000259" key="1">
    <source>
        <dbReference type="Pfam" id="PF07859"/>
    </source>
</evidence>
<dbReference type="RefSeq" id="XP_022485915.1">
    <property type="nucleotide sequence ID" value="XM_022634424.1"/>
</dbReference>
<gene>
    <name evidence="2" type="ORF">PENARI_c017G10819</name>
</gene>
<dbReference type="GO" id="GO:0016787">
    <property type="term" value="F:hydrolase activity"/>
    <property type="evidence" value="ECO:0007669"/>
    <property type="project" value="InterPro"/>
</dbReference>
<accession>A0A1F5LBK0</accession>
<dbReference type="Pfam" id="PF07859">
    <property type="entry name" value="Abhydrolase_3"/>
    <property type="match status" value="1"/>
</dbReference>
<name>A0A1F5LBK0_PENAI</name>